<name>A0A2S4N6H8_9FLAO</name>
<keyword evidence="6" id="KW-1185">Reference proteome</keyword>
<proteinExistence type="inferred from homology"/>
<evidence type="ECO:0000256" key="2">
    <source>
        <dbReference type="HAMAP-Rule" id="MF_01867"/>
    </source>
</evidence>
<organism evidence="5 6">
    <name type="scientific">Flavobacterium croceum DSM 17960</name>
    <dbReference type="NCBI Taxonomy" id="1121886"/>
    <lineage>
        <taxon>Bacteria</taxon>
        <taxon>Pseudomonadati</taxon>
        <taxon>Bacteroidota</taxon>
        <taxon>Flavobacteriia</taxon>
        <taxon>Flavobacteriales</taxon>
        <taxon>Flavobacteriaceae</taxon>
        <taxon>Flavobacterium</taxon>
    </lineage>
</organism>
<evidence type="ECO:0000313" key="6">
    <source>
        <dbReference type="Proteomes" id="UP000237056"/>
    </source>
</evidence>
<gene>
    <name evidence="2" type="primary">bshC</name>
    <name evidence="5" type="ORF">Q361_11123</name>
</gene>
<evidence type="ECO:0000313" key="5">
    <source>
        <dbReference type="EMBL" id="POS01312.1"/>
    </source>
</evidence>
<feature type="domain" description="Bacillithiol biosynthesis BshC N-terminal Rossmann-like" evidence="3">
    <location>
        <begin position="3"/>
        <end position="369"/>
    </location>
</feature>
<dbReference type="Pfam" id="PF10079">
    <property type="entry name" value="Rossmann-like_BshC"/>
    <property type="match status" value="1"/>
</dbReference>
<dbReference type="InterPro" id="IPR055399">
    <property type="entry name" value="CC_BshC"/>
</dbReference>
<dbReference type="InterPro" id="IPR011199">
    <property type="entry name" value="Bacillithiol_biosynth_BshC"/>
</dbReference>
<sequence length="529" mass="61953">MVSYQNSGYFSKIIIDYLNQHQDLKSFYNRFPSLENFKLQLEEKANTYNHDYREVLVQALRNQYQEVAISENTKNNIDALQDKHTFSITTGHQLNIFTGPLYFIYKIVSVINLCKQLQLEYPEHQFVPIYWMATEDHDFAEINHFQYHNTKLQWNNPEASGAVGRLSTQGLDEVYEKFCNEIGSGIHATYLKELFKQAYLEHSNLASATRFLVNELFQNEGLIIVDGDSKELKQLFVPYVKQELMQQISYREVSNTITKLKDNYDIQVNPREINLFYIDNNLRERIVLENDVYKVNNTTIRFTAQELEQELENNPEKFSPNVILRPLYQETILPNLCYIGGGGELAYWFELKSNFDVQGVTFPILLLRNSVVLLTEKMQKKIEKLHLTWNDLFLPSTLLSTQKAKQFSKFNIDFSDQKEHLKKQFNSLQDIAARTDKSFLKALKAQEKKQILGLEHLEKRLLKAEKKVYADKLKRILAIQAILFPKQSLQERVSNFSEYYQNNGSLLFTLLFNHLDPLSQNFSIILLPN</sequence>
<comment type="similarity">
    <text evidence="2">Belongs to the BshC family.</text>
</comment>
<evidence type="ECO:0000259" key="3">
    <source>
        <dbReference type="Pfam" id="PF10079"/>
    </source>
</evidence>
<accession>A0A2S4N6H8</accession>
<dbReference type="PIRSF" id="PIRSF012535">
    <property type="entry name" value="UCP012535"/>
    <property type="match status" value="1"/>
</dbReference>
<dbReference type="Pfam" id="PF24850">
    <property type="entry name" value="CC_BshC"/>
    <property type="match status" value="1"/>
</dbReference>
<dbReference type="InterPro" id="IPR055398">
    <property type="entry name" value="Rossmann-like_BshC"/>
</dbReference>
<feature type="domain" description="Bacillithiol biosynthesis BshC C-terminal coiled-coil" evidence="4">
    <location>
        <begin position="372"/>
        <end position="526"/>
    </location>
</feature>
<dbReference type="Proteomes" id="UP000237056">
    <property type="component" value="Unassembled WGS sequence"/>
</dbReference>
<protein>
    <recommendedName>
        <fullName evidence="2">Putative cysteine ligase BshC</fullName>
        <ecNumber evidence="2">6.-.-.-</ecNumber>
    </recommendedName>
</protein>
<dbReference type="AlphaFoldDB" id="A0A2S4N6H8"/>
<dbReference type="GO" id="GO:0016874">
    <property type="term" value="F:ligase activity"/>
    <property type="evidence" value="ECO:0007669"/>
    <property type="project" value="UniProtKB-UniRule"/>
</dbReference>
<dbReference type="HAMAP" id="MF_01867">
    <property type="entry name" value="BshC"/>
    <property type="match status" value="1"/>
</dbReference>
<dbReference type="NCBIfam" id="TIGR03998">
    <property type="entry name" value="thiol_BshC"/>
    <property type="match status" value="1"/>
</dbReference>
<dbReference type="RefSeq" id="WP_103726419.1">
    <property type="nucleotide sequence ID" value="NZ_PQNY01000011.1"/>
</dbReference>
<dbReference type="OrthoDB" id="9765151at2"/>
<evidence type="ECO:0000259" key="4">
    <source>
        <dbReference type="Pfam" id="PF24850"/>
    </source>
</evidence>
<dbReference type="EC" id="6.-.-.-" evidence="2"/>
<dbReference type="EMBL" id="PQNY01000011">
    <property type="protein sequence ID" value="POS01312.1"/>
    <property type="molecule type" value="Genomic_DNA"/>
</dbReference>
<reference evidence="5 6" key="1">
    <citation type="submission" date="2018-01" db="EMBL/GenBank/DDBJ databases">
        <title>Genomic Encyclopedia of Type Strains, Phase I: the one thousand microbial genomes (KMG-I) project.</title>
        <authorList>
            <person name="Goeker M."/>
        </authorList>
    </citation>
    <scope>NUCLEOTIDE SEQUENCE [LARGE SCALE GENOMIC DNA]</scope>
    <source>
        <strain evidence="5 6">DSM 17960</strain>
    </source>
</reference>
<keyword evidence="1 2" id="KW-0436">Ligase</keyword>
<comment type="caution">
    <text evidence="5">The sequence shown here is derived from an EMBL/GenBank/DDBJ whole genome shotgun (WGS) entry which is preliminary data.</text>
</comment>
<evidence type="ECO:0000256" key="1">
    <source>
        <dbReference type="ARBA" id="ARBA00022598"/>
    </source>
</evidence>